<keyword evidence="1" id="KW-1133">Transmembrane helix</keyword>
<comment type="caution">
    <text evidence="2">The sequence shown here is derived from an EMBL/GenBank/DDBJ whole genome shotgun (WGS) entry which is preliminary data.</text>
</comment>
<feature type="transmembrane region" description="Helical" evidence="1">
    <location>
        <begin position="57"/>
        <end position="79"/>
    </location>
</feature>
<protein>
    <submittedName>
        <fullName evidence="2">Uncharacterized protein</fullName>
    </submittedName>
</protein>
<keyword evidence="1" id="KW-0472">Membrane</keyword>
<organism evidence="2 3">
    <name type="scientific">Manduca sexta</name>
    <name type="common">Tobacco hawkmoth</name>
    <name type="synonym">Tobacco hornworm</name>
    <dbReference type="NCBI Taxonomy" id="7130"/>
    <lineage>
        <taxon>Eukaryota</taxon>
        <taxon>Metazoa</taxon>
        <taxon>Ecdysozoa</taxon>
        <taxon>Arthropoda</taxon>
        <taxon>Hexapoda</taxon>
        <taxon>Insecta</taxon>
        <taxon>Pterygota</taxon>
        <taxon>Neoptera</taxon>
        <taxon>Endopterygota</taxon>
        <taxon>Lepidoptera</taxon>
        <taxon>Glossata</taxon>
        <taxon>Ditrysia</taxon>
        <taxon>Bombycoidea</taxon>
        <taxon>Sphingidae</taxon>
        <taxon>Sphinginae</taxon>
        <taxon>Sphingini</taxon>
        <taxon>Manduca</taxon>
    </lineage>
</organism>
<proteinExistence type="predicted"/>
<dbReference type="Proteomes" id="UP000791440">
    <property type="component" value="Unassembled WGS sequence"/>
</dbReference>
<evidence type="ECO:0000313" key="3">
    <source>
        <dbReference type="Proteomes" id="UP000791440"/>
    </source>
</evidence>
<accession>A0A921YUR2</accession>
<evidence type="ECO:0000256" key="1">
    <source>
        <dbReference type="SAM" id="Phobius"/>
    </source>
</evidence>
<keyword evidence="1" id="KW-0812">Transmembrane</keyword>
<feature type="transmembrane region" description="Helical" evidence="1">
    <location>
        <begin position="91"/>
        <end position="112"/>
    </location>
</feature>
<dbReference type="EMBL" id="JH668327">
    <property type="protein sequence ID" value="KAG6445977.1"/>
    <property type="molecule type" value="Genomic_DNA"/>
</dbReference>
<keyword evidence="3" id="KW-1185">Reference proteome</keyword>
<name>A0A921YUR2_MANSE</name>
<evidence type="ECO:0000313" key="2">
    <source>
        <dbReference type="EMBL" id="KAG6445977.1"/>
    </source>
</evidence>
<reference evidence="2" key="1">
    <citation type="journal article" date="2016" name="Insect Biochem. Mol. Biol.">
        <title>Multifaceted biological insights from a draft genome sequence of the tobacco hornworm moth, Manduca sexta.</title>
        <authorList>
            <person name="Kanost M.R."/>
            <person name="Arrese E.L."/>
            <person name="Cao X."/>
            <person name="Chen Y.R."/>
            <person name="Chellapilla S."/>
            <person name="Goldsmith M.R."/>
            <person name="Grosse-Wilde E."/>
            <person name="Heckel D.G."/>
            <person name="Herndon N."/>
            <person name="Jiang H."/>
            <person name="Papanicolaou A."/>
            <person name="Qu J."/>
            <person name="Soulages J.L."/>
            <person name="Vogel H."/>
            <person name="Walters J."/>
            <person name="Waterhouse R.M."/>
            <person name="Ahn S.J."/>
            <person name="Almeida F.C."/>
            <person name="An C."/>
            <person name="Aqrawi P."/>
            <person name="Bretschneider A."/>
            <person name="Bryant W.B."/>
            <person name="Bucks S."/>
            <person name="Chao H."/>
            <person name="Chevignon G."/>
            <person name="Christen J.M."/>
            <person name="Clarke D.F."/>
            <person name="Dittmer N.T."/>
            <person name="Ferguson L.C.F."/>
            <person name="Garavelou S."/>
            <person name="Gordon K.H.J."/>
            <person name="Gunaratna R.T."/>
            <person name="Han Y."/>
            <person name="Hauser F."/>
            <person name="He Y."/>
            <person name="Heidel-Fischer H."/>
            <person name="Hirsh A."/>
            <person name="Hu Y."/>
            <person name="Jiang H."/>
            <person name="Kalra D."/>
            <person name="Klinner C."/>
            <person name="Konig C."/>
            <person name="Kovar C."/>
            <person name="Kroll A.R."/>
            <person name="Kuwar S.S."/>
            <person name="Lee S.L."/>
            <person name="Lehman R."/>
            <person name="Li K."/>
            <person name="Li Z."/>
            <person name="Liang H."/>
            <person name="Lovelace S."/>
            <person name="Lu Z."/>
            <person name="Mansfield J.H."/>
            <person name="McCulloch K.J."/>
            <person name="Mathew T."/>
            <person name="Morton B."/>
            <person name="Muzny D.M."/>
            <person name="Neunemann D."/>
            <person name="Ongeri F."/>
            <person name="Pauchet Y."/>
            <person name="Pu L.L."/>
            <person name="Pyrousis I."/>
            <person name="Rao X.J."/>
            <person name="Redding A."/>
            <person name="Roesel C."/>
            <person name="Sanchez-Gracia A."/>
            <person name="Schaack S."/>
            <person name="Shukla A."/>
            <person name="Tetreau G."/>
            <person name="Wang Y."/>
            <person name="Xiong G.H."/>
            <person name="Traut W."/>
            <person name="Walsh T.K."/>
            <person name="Worley K.C."/>
            <person name="Wu D."/>
            <person name="Wu W."/>
            <person name="Wu Y.Q."/>
            <person name="Zhang X."/>
            <person name="Zou Z."/>
            <person name="Zucker H."/>
            <person name="Briscoe A.D."/>
            <person name="Burmester T."/>
            <person name="Clem R.J."/>
            <person name="Feyereisen R."/>
            <person name="Grimmelikhuijzen C.J.P."/>
            <person name="Hamodrakas S.J."/>
            <person name="Hansson B.S."/>
            <person name="Huguet E."/>
            <person name="Jermiin L.S."/>
            <person name="Lan Q."/>
            <person name="Lehman H.K."/>
            <person name="Lorenzen M."/>
            <person name="Merzendorfer H."/>
            <person name="Michalopoulos I."/>
            <person name="Morton D.B."/>
            <person name="Muthukrishnan S."/>
            <person name="Oakeshott J.G."/>
            <person name="Palmer W."/>
            <person name="Park Y."/>
            <person name="Passarelli A.L."/>
            <person name="Rozas J."/>
            <person name="Schwartz L.M."/>
            <person name="Smith W."/>
            <person name="Southgate A."/>
            <person name="Vilcinskas A."/>
            <person name="Vogt R."/>
            <person name="Wang P."/>
            <person name="Werren J."/>
            <person name="Yu X.Q."/>
            <person name="Zhou J.J."/>
            <person name="Brown S.J."/>
            <person name="Scherer S.E."/>
            <person name="Richards S."/>
            <person name="Blissard G.W."/>
        </authorList>
    </citation>
    <scope>NUCLEOTIDE SEQUENCE</scope>
</reference>
<sequence>MPAQPSIMPLFDLKVYVRVVAAFFAISSATALVMSLLRLVNPELYYLEPLDGSKVVIHFIFSGLMVLASCIGFLNSCVVMNRSSSNNTGRYITSWLLLDSLFEITRVIYVFVGEVVLKGDGPLQIYELVISAVQYC</sequence>
<dbReference type="AlphaFoldDB" id="A0A921YUR2"/>
<feature type="transmembrane region" description="Helical" evidence="1">
    <location>
        <begin position="15"/>
        <end position="37"/>
    </location>
</feature>
<reference evidence="2" key="2">
    <citation type="submission" date="2020-12" db="EMBL/GenBank/DDBJ databases">
        <authorList>
            <person name="Kanost M."/>
        </authorList>
    </citation>
    <scope>NUCLEOTIDE SEQUENCE</scope>
</reference>
<gene>
    <name evidence="2" type="ORF">O3G_MSEX004203</name>
</gene>